<sequence length="441" mass="49119">MASISSDVLYRSSILKLLLWFGGGLFLVMSLLMQQLYQNSLQTYQQSLDDLLRQESQLFSQLAAVADTDSIIKSIDTRKQSSLYYYQLYQASPHYVATPIPDYPAIANVKSTGQSQGMRATKVLLKDGTPLVIGINDSVYQQFQNNLNVRFLWATFVPFMGVFAAAVWFALNILTRLNKVNQSMNQVMCGERGVRLKVSAATDEFDLLAIHLNTMLAQMEQNESRLRSLTVDIAHDLRTPMARLKLRIDTLLEQVNLAPQVADELSFVQQDFNQLLDTFSGMMELYNLSQSRANIALEPIDLKPIILDVLDFMEPCAKEKSQLLSYRCDVACLVSGNRNLLFRALCNLIDNAIKYTPSGGQIEIASDCFGVLVADNGPGIDDKDKTRVLDQLVRLDPSRSSSGFGLGLAFVNTVAQLHGGRIVLSDNQPGLRARLLLSRAD</sequence>
<dbReference type="GO" id="GO:0016301">
    <property type="term" value="F:kinase activity"/>
    <property type="evidence" value="ECO:0007669"/>
    <property type="project" value="UniProtKB-KW"/>
</dbReference>
<dbReference type="RefSeq" id="WP_232804185.1">
    <property type="nucleotide sequence ID" value="NZ_JAIMJA010000022.1"/>
</dbReference>
<keyword evidence="8 11" id="KW-1133">Transmembrane helix</keyword>
<evidence type="ECO:0000313" key="15">
    <source>
        <dbReference type="Proteomes" id="UP001201273"/>
    </source>
</evidence>
<evidence type="ECO:0000256" key="7">
    <source>
        <dbReference type="ARBA" id="ARBA00022777"/>
    </source>
</evidence>
<evidence type="ECO:0000259" key="13">
    <source>
        <dbReference type="PROSITE" id="PS50885"/>
    </source>
</evidence>
<dbReference type="EC" id="2.7.13.3" evidence="3"/>
<feature type="domain" description="Histidine kinase" evidence="12">
    <location>
        <begin position="232"/>
        <end position="441"/>
    </location>
</feature>
<keyword evidence="15" id="KW-1185">Reference proteome</keyword>
<evidence type="ECO:0000256" key="9">
    <source>
        <dbReference type="ARBA" id="ARBA00023012"/>
    </source>
</evidence>
<dbReference type="InterPro" id="IPR036890">
    <property type="entry name" value="HATPase_C_sf"/>
</dbReference>
<dbReference type="Pfam" id="PF00672">
    <property type="entry name" value="HAMP"/>
    <property type="match status" value="1"/>
</dbReference>
<protein>
    <recommendedName>
        <fullName evidence="3">histidine kinase</fullName>
        <ecNumber evidence="3">2.7.13.3</ecNumber>
    </recommendedName>
</protein>
<accession>A0ABS8WGX3</accession>
<gene>
    <name evidence="14" type="ORF">K6Y31_17645</name>
</gene>
<dbReference type="SUPFAM" id="SSF55874">
    <property type="entry name" value="ATPase domain of HSP90 chaperone/DNA topoisomerase II/histidine kinase"/>
    <property type="match status" value="1"/>
</dbReference>
<dbReference type="InterPro" id="IPR003660">
    <property type="entry name" value="HAMP_dom"/>
</dbReference>
<dbReference type="PANTHER" id="PTHR45436">
    <property type="entry name" value="SENSOR HISTIDINE KINASE YKOH"/>
    <property type="match status" value="1"/>
</dbReference>
<evidence type="ECO:0000256" key="11">
    <source>
        <dbReference type="SAM" id="Phobius"/>
    </source>
</evidence>
<evidence type="ECO:0000256" key="6">
    <source>
        <dbReference type="ARBA" id="ARBA00022692"/>
    </source>
</evidence>
<evidence type="ECO:0000259" key="12">
    <source>
        <dbReference type="PROSITE" id="PS50109"/>
    </source>
</evidence>
<proteinExistence type="predicted"/>
<evidence type="ECO:0000256" key="8">
    <source>
        <dbReference type="ARBA" id="ARBA00022989"/>
    </source>
</evidence>
<dbReference type="InterPro" id="IPR004358">
    <property type="entry name" value="Sig_transdc_His_kin-like_C"/>
</dbReference>
<dbReference type="InterPro" id="IPR036097">
    <property type="entry name" value="HisK_dim/P_sf"/>
</dbReference>
<evidence type="ECO:0000256" key="3">
    <source>
        <dbReference type="ARBA" id="ARBA00012438"/>
    </source>
</evidence>
<feature type="transmembrane region" description="Helical" evidence="11">
    <location>
        <begin position="17"/>
        <end position="37"/>
    </location>
</feature>
<keyword evidence="9" id="KW-0902">Two-component regulatory system</keyword>
<dbReference type="Pfam" id="PF02518">
    <property type="entry name" value="HATPase_c"/>
    <property type="match status" value="1"/>
</dbReference>
<dbReference type="SMART" id="SM00387">
    <property type="entry name" value="HATPase_c"/>
    <property type="match status" value="1"/>
</dbReference>
<dbReference type="InterPro" id="IPR050428">
    <property type="entry name" value="TCS_sensor_his_kinase"/>
</dbReference>
<keyword evidence="4" id="KW-0597">Phosphoprotein</keyword>
<comment type="caution">
    <text evidence="14">The sequence shown here is derived from an EMBL/GenBank/DDBJ whole genome shotgun (WGS) entry which is preliminary data.</text>
</comment>
<dbReference type="Proteomes" id="UP001201273">
    <property type="component" value="Unassembled WGS sequence"/>
</dbReference>
<evidence type="ECO:0000256" key="5">
    <source>
        <dbReference type="ARBA" id="ARBA00022679"/>
    </source>
</evidence>
<evidence type="ECO:0000256" key="1">
    <source>
        <dbReference type="ARBA" id="ARBA00000085"/>
    </source>
</evidence>
<dbReference type="InterPro" id="IPR003594">
    <property type="entry name" value="HATPase_dom"/>
</dbReference>
<dbReference type="SUPFAM" id="SSF47384">
    <property type="entry name" value="Homodimeric domain of signal transducing histidine kinase"/>
    <property type="match status" value="1"/>
</dbReference>
<reference evidence="14 15" key="1">
    <citation type="journal article" date="2022" name="Environ. Microbiol. Rep.">
        <title>Eco-phylogenetic analyses reveal divergent evolution of vitamin B12 metabolism in the marine bacterial family 'Psychromonadaceae'.</title>
        <authorList>
            <person name="Jin X."/>
            <person name="Yang Y."/>
            <person name="Cao H."/>
            <person name="Gao B."/>
            <person name="Zhao Z."/>
        </authorList>
    </citation>
    <scope>NUCLEOTIDE SEQUENCE [LARGE SCALE GENOMIC DNA]</scope>
    <source>
        <strain evidence="14 15">MKS20</strain>
    </source>
</reference>
<dbReference type="PRINTS" id="PR00344">
    <property type="entry name" value="BCTRLSENSOR"/>
</dbReference>
<evidence type="ECO:0000256" key="2">
    <source>
        <dbReference type="ARBA" id="ARBA00004370"/>
    </source>
</evidence>
<name>A0ABS8WGX3_9GAMM</name>
<feature type="domain" description="HAMP" evidence="13">
    <location>
        <begin position="171"/>
        <end position="224"/>
    </location>
</feature>
<dbReference type="EMBL" id="JAIMJA010000022">
    <property type="protein sequence ID" value="MCE2596615.1"/>
    <property type="molecule type" value="Genomic_DNA"/>
</dbReference>
<evidence type="ECO:0000256" key="4">
    <source>
        <dbReference type="ARBA" id="ARBA00022553"/>
    </source>
</evidence>
<dbReference type="InterPro" id="IPR005467">
    <property type="entry name" value="His_kinase_dom"/>
</dbReference>
<keyword evidence="7 14" id="KW-0418">Kinase</keyword>
<feature type="transmembrane region" description="Helical" evidence="11">
    <location>
        <begin position="151"/>
        <end position="171"/>
    </location>
</feature>
<dbReference type="InterPro" id="IPR003661">
    <property type="entry name" value="HisK_dim/P_dom"/>
</dbReference>
<dbReference type="PROSITE" id="PS50885">
    <property type="entry name" value="HAMP"/>
    <property type="match status" value="1"/>
</dbReference>
<comment type="catalytic activity">
    <reaction evidence="1">
        <text>ATP + protein L-histidine = ADP + protein N-phospho-L-histidine.</text>
        <dbReference type="EC" id="2.7.13.3"/>
    </reaction>
</comment>
<dbReference type="PANTHER" id="PTHR45436:SF8">
    <property type="entry name" value="HISTIDINE KINASE"/>
    <property type="match status" value="1"/>
</dbReference>
<dbReference type="Gene3D" id="1.10.287.130">
    <property type="match status" value="1"/>
</dbReference>
<evidence type="ECO:0000313" key="14">
    <source>
        <dbReference type="EMBL" id="MCE2596615.1"/>
    </source>
</evidence>
<dbReference type="PROSITE" id="PS50109">
    <property type="entry name" value="HIS_KIN"/>
    <property type="match status" value="1"/>
</dbReference>
<keyword evidence="10 11" id="KW-0472">Membrane</keyword>
<dbReference type="CDD" id="cd00082">
    <property type="entry name" value="HisKA"/>
    <property type="match status" value="1"/>
</dbReference>
<dbReference type="Gene3D" id="3.30.565.10">
    <property type="entry name" value="Histidine kinase-like ATPase, C-terminal domain"/>
    <property type="match status" value="1"/>
</dbReference>
<evidence type="ECO:0000256" key="10">
    <source>
        <dbReference type="ARBA" id="ARBA00023136"/>
    </source>
</evidence>
<dbReference type="SMART" id="SM00388">
    <property type="entry name" value="HisKA"/>
    <property type="match status" value="1"/>
</dbReference>
<organism evidence="14 15">
    <name type="scientific">Motilimonas cestriensis</name>
    <dbReference type="NCBI Taxonomy" id="2742685"/>
    <lineage>
        <taxon>Bacteria</taxon>
        <taxon>Pseudomonadati</taxon>
        <taxon>Pseudomonadota</taxon>
        <taxon>Gammaproteobacteria</taxon>
        <taxon>Alteromonadales</taxon>
        <taxon>Alteromonadales genera incertae sedis</taxon>
        <taxon>Motilimonas</taxon>
    </lineage>
</organism>
<comment type="subcellular location">
    <subcellularLocation>
        <location evidence="2">Membrane</location>
    </subcellularLocation>
</comment>
<keyword evidence="6 11" id="KW-0812">Transmembrane</keyword>
<keyword evidence="5" id="KW-0808">Transferase</keyword>